<dbReference type="RefSeq" id="WP_114067448.1">
    <property type="nucleotide sequence ID" value="NZ_CP030850.1"/>
</dbReference>
<dbReference type="AlphaFoldDB" id="A0A344TJ44"/>
<accession>A0A344TJ44</accession>
<reference evidence="1 2" key="1">
    <citation type="submission" date="2018-07" db="EMBL/GenBank/DDBJ databases">
        <title>Genome sequencing of Runella.</title>
        <authorList>
            <person name="Baek M.-G."/>
            <person name="Yi H."/>
        </authorList>
    </citation>
    <scope>NUCLEOTIDE SEQUENCE [LARGE SCALE GENOMIC DNA]</scope>
    <source>
        <strain evidence="1 2">HYN0085</strain>
    </source>
</reference>
<name>A0A344TJ44_9BACT</name>
<organism evidence="1 2">
    <name type="scientific">Runella rosea</name>
    <dbReference type="NCBI Taxonomy" id="2259595"/>
    <lineage>
        <taxon>Bacteria</taxon>
        <taxon>Pseudomonadati</taxon>
        <taxon>Bacteroidota</taxon>
        <taxon>Cytophagia</taxon>
        <taxon>Cytophagales</taxon>
        <taxon>Spirosomataceae</taxon>
        <taxon>Runella</taxon>
    </lineage>
</organism>
<gene>
    <name evidence="1" type="ORF">DR864_13335</name>
</gene>
<protein>
    <submittedName>
        <fullName evidence="1">Uncharacterized protein</fullName>
    </submittedName>
</protein>
<evidence type="ECO:0000313" key="1">
    <source>
        <dbReference type="EMBL" id="AXE18665.1"/>
    </source>
</evidence>
<dbReference type="KEGG" id="run:DR864_13335"/>
<keyword evidence="2" id="KW-1185">Reference proteome</keyword>
<dbReference type="PROSITE" id="PS51257">
    <property type="entry name" value="PROKAR_LIPOPROTEIN"/>
    <property type="match status" value="1"/>
</dbReference>
<dbReference type="Gene3D" id="2.60.40.2340">
    <property type="match status" value="1"/>
</dbReference>
<dbReference type="Proteomes" id="UP000251993">
    <property type="component" value="Chromosome"/>
</dbReference>
<dbReference type="EMBL" id="CP030850">
    <property type="protein sequence ID" value="AXE18665.1"/>
    <property type="molecule type" value="Genomic_DNA"/>
</dbReference>
<proteinExistence type="predicted"/>
<evidence type="ECO:0000313" key="2">
    <source>
        <dbReference type="Proteomes" id="UP000251993"/>
    </source>
</evidence>
<sequence>MKTLHFICLFLIGPILFTITGCGEGSDELTVTPVVKKTTKEITAFSFGGNSDVVDIDHTKGLIHVKALWRPQGWQLRPTISHNGLNITPTPNTQDYSKPQKFNIIAEDGSSKEYTVIVSSAWANYVDVKSAQDATIYTHDGGYHNVLEAFEEQIATGNKALTIVQGGSNASYTNRNNFHFVNTLKVPMVSNTYLRTHTFTTRRRYPYLFPEATGYLMVSRGSSNYWKLTPESGMIQITAYDKTHNMVSGNFKELKYASTSSSSGYPHELSRGGFMNIVIK</sequence>
<dbReference type="OrthoDB" id="951850at2"/>